<dbReference type="PANTHER" id="PTHR45886:SF18">
    <property type="entry name" value="NR LBD DOMAIN-CONTAINING PROTEIN-RELATED"/>
    <property type="match status" value="1"/>
</dbReference>
<dbReference type="PROSITE" id="PS51030">
    <property type="entry name" value="NUCLEAR_REC_DBD_2"/>
    <property type="match status" value="1"/>
</dbReference>
<accession>A0A2A6CKC2</accession>
<keyword evidence="2" id="KW-0479">Metal-binding</keyword>
<dbReference type="GO" id="GO:0000978">
    <property type="term" value="F:RNA polymerase II cis-regulatory region sequence-specific DNA binding"/>
    <property type="evidence" value="ECO:0000318"/>
    <property type="project" value="GO_Central"/>
</dbReference>
<dbReference type="Proteomes" id="UP000005239">
    <property type="component" value="Unassembled WGS sequence"/>
</dbReference>
<evidence type="ECO:0000256" key="1">
    <source>
        <dbReference type="ARBA" id="ARBA00005993"/>
    </source>
</evidence>
<dbReference type="AlphaFoldDB" id="A0A2A6CKC2"/>
<evidence type="ECO:0000256" key="4">
    <source>
        <dbReference type="ARBA" id="ARBA00022833"/>
    </source>
</evidence>
<reference evidence="9" key="2">
    <citation type="submission" date="2022-06" db="UniProtKB">
        <authorList>
            <consortium name="EnsemblMetazoa"/>
        </authorList>
    </citation>
    <scope>IDENTIFICATION</scope>
    <source>
        <strain evidence="9">PS312</strain>
    </source>
</reference>
<sequence>MRNLFGDNNAQACNNCANFFRRNVLKKRDGLLCNSRGLLESQKCFNDRKCVTCRLDLLCSVTKHRQKGVKVEIVNEDKQMIMRNPAVPEQVIDRVILNLNLIEDAFDRLRKSKFNPLPGSVRSLKEALSGSCKLSIDYGVEKWSLSYPAGYKNDEGTLLDNVFRRIRFGLERENYKDNRKSWNFANVIFAIEYFKAFPFFTQLSTQTRRVLAGKMAFLCTNLTNLFYSIQQEKLHLVFPDGLALCAGMERSFEQVTKSEENWIQSVKIMNLDKNECALLKILLILSPSLDDALSNERALLTSYSESYAKILFSYVMTRRGSERGPRSFQEMLSLIETINHRVKREKDVLVFALGMFTNLCPLLAEIITI</sequence>
<evidence type="ECO:0000256" key="2">
    <source>
        <dbReference type="ARBA" id="ARBA00022723"/>
    </source>
</evidence>
<reference evidence="10" key="1">
    <citation type="journal article" date="2008" name="Nat. Genet.">
        <title>The Pristionchus pacificus genome provides a unique perspective on nematode lifestyle and parasitism.</title>
        <authorList>
            <person name="Dieterich C."/>
            <person name="Clifton S.W."/>
            <person name="Schuster L.N."/>
            <person name="Chinwalla A."/>
            <person name="Delehaunty K."/>
            <person name="Dinkelacker I."/>
            <person name="Fulton L."/>
            <person name="Fulton R."/>
            <person name="Godfrey J."/>
            <person name="Minx P."/>
            <person name="Mitreva M."/>
            <person name="Roeseler W."/>
            <person name="Tian H."/>
            <person name="Witte H."/>
            <person name="Yang S.P."/>
            <person name="Wilson R.K."/>
            <person name="Sommer R.J."/>
        </authorList>
    </citation>
    <scope>NUCLEOTIDE SEQUENCE [LARGE SCALE GENOMIC DNA]</scope>
    <source>
        <strain evidence="10">PS312</strain>
    </source>
</reference>
<keyword evidence="5" id="KW-0805">Transcription regulation</keyword>
<dbReference type="InterPro" id="IPR001628">
    <property type="entry name" value="Znf_hrmn_rcpt"/>
</dbReference>
<evidence type="ECO:0000256" key="7">
    <source>
        <dbReference type="ARBA" id="ARBA00023163"/>
    </source>
</evidence>
<dbReference type="GO" id="GO:0004879">
    <property type="term" value="F:nuclear receptor activity"/>
    <property type="evidence" value="ECO:0000318"/>
    <property type="project" value="GO_Central"/>
</dbReference>
<gene>
    <name evidence="9" type="primary">WBGene00279341</name>
</gene>
<keyword evidence="4" id="KW-0862">Zinc</keyword>
<dbReference type="GO" id="GO:0006357">
    <property type="term" value="P:regulation of transcription by RNA polymerase II"/>
    <property type="evidence" value="ECO:0000318"/>
    <property type="project" value="GO_Central"/>
</dbReference>
<dbReference type="PROSITE" id="PS51843">
    <property type="entry name" value="NR_LBD"/>
    <property type="match status" value="1"/>
</dbReference>
<evidence type="ECO:0000256" key="8">
    <source>
        <dbReference type="ARBA" id="ARBA00023170"/>
    </source>
</evidence>
<dbReference type="Pfam" id="PF00104">
    <property type="entry name" value="Hormone_recep"/>
    <property type="match status" value="1"/>
</dbReference>
<dbReference type="InterPro" id="IPR035500">
    <property type="entry name" value="NHR-like_dom_sf"/>
</dbReference>
<dbReference type="GO" id="GO:0030154">
    <property type="term" value="P:cell differentiation"/>
    <property type="evidence" value="ECO:0000318"/>
    <property type="project" value="GO_Central"/>
</dbReference>
<dbReference type="InterPro" id="IPR000536">
    <property type="entry name" value="Nucl_hrmn_rcpt_lig-bd"/>
</dbReference>
<name>A0A2A6CKC2_PRIPA</name>
<dbReference type="OrthoDB" id="9984314at2759"/>
<evidence type="ECO:0000313" key="10">
    <source>
        <dbReference type="Proteomes" id="UP000005239"/>
    </source>
</evidence>
<dbReference type="EnsemblMetazoa" id="PPA40972.1">
    <property type="protein sequence ID" value="PPA40972.1"/>
    <property type="gene ID" value="WBGene00279341"/>
</dbReference>
<keyword evidence="10" id="KW-1185">Reference proteome</keyword>
<dbReference type="PANTHER" id="PTHR45886">
    <property type="entry name" value="NUCLEAR HORMONE RECEPTOR FAMILY-RELATED-RELATED"/>
    <property type="match status" value="1"/>
</dbReference>
<keyword evidence="3" id="KW-0863">Zinc-finger</keyword>
<keyword evidence="6" id="KW-0238">DNA-binding</keyword>
<dbReference type="SMART" id="SM00430">
    <property type="entry name" value="HOLI"/>
    <property type="match status" value="1"/>
</dbReference>
<dbReference type="Gene3D" id="1.10.565.10">
    <property type="entry name" value="Retinoid X Receptor"/>
    <property type="match status" value="1"/>
</dbReference>
<comment type="similarity">
    <text evidence="1">Belongs to the nuclear hormone receptor family.</text>
</comment>
<evidence type="ECO:0000256" key="3">
    <source>
        <dbReference type="ARBA" id="ARBA00022771"/>
    </source>
</evidence>
<dbReference type="SUPFAM" id="SSF48508">
    <property type="entry name" value="Nuclear receptor ligand-binding domain"/>
    <property type="match status" value="1"/>
</dbReference>
<evidence type="ECO:0000313" key="9">
    <source>
        <dbReference type="EnsemblMetazoa" id="PPA40972.1"/>
    </source>
</evidence>
<dbReference type="GO" id="GO:0008270">
    <property type="term" value="F:zinc ion binding"/>
    <property type="evidence" value="ECO:0007669"/>
    <property type="project" value="UniProtKB-KW"/>
</dbReference>
<organism evidence="9 10">
    <name type="scientific">Pristionchus pacificus</name>
    <name type="common">Parasitic nematode worm</name>
    <dbReference type="NCBI Taxonomy" id="54126"/>
    <lineage>
        <taxon>Eukaryota</taxon>
        <taxon>Metazoa</taxon>
        <taxon>Ecdysozoa</taxon>
        <taxon>Nematoda</taxon>
        <taxon>Chromadorea</taxon>
        <taxon>Rhabditida</taxon>
        <taxon>Rhabditina</taxon>
        <taxon>Diplogasteromorpha</taxon>
        <taxon>Diplogasteroidea</taxon>
        <taxon>Neodiplogasteridae</taxon>
        <taxon>Pristionchus</taxon>
    </lineage>
</organism>
<evidence type="ECO:0000256" key="6">
    <source>
        <dbReference type="ARBA" id="ARBA00023125"/>
    </source>
</evidence>
<evidence type="ECO:0000256" key="5">
    <source>
        <dbReference type="ARBA" id="ARBA00023015"/>
    </source>
</evidence>
<keyword evidence="7" id="KW-0804">Transcription</keyword>
<proteinExistence type="inferred from homology"/>
<accession>A0A8R1UWW1</accession>
<protein>
    <submittedName>
        <fullName evidence="9">Nuclear receptor</fullName>
    </submittedName>
</protein>
<keyword evidence="8" id="KW-0675">Receptor</keyword>